<dbReference type="InterPro" id="IPR050514">
    <property type="entry name" value="WAP_four-disulfide_core"/>
</dbReference>
<evidence type="ECO:0000256" key="1">
    <source>
        <dbReference type="ARBA" id="ARBA00004613"/>
    </source>
</evidence>
<dbReference type="InterPro" id="IPR008197">
    <property type="entry name" value="WAP_dom"/>
</dbReference>
<gene>
    <name evidence="13" type="primary">WFDC2</name>
</gene>
<organism evidence="13 14">
    <name type="scientific">Aotus nancymaae</name>
    <name type="common">Ma's night monkey</name>
    <dbReference type="NCBI Taxonomy" id="37293"/>
    <lineage>
        <taxon>Eukaryota</taxon>
        <taxon>Metazoa</taxon>
        <taxon>Chordata</taxon>
        <taxon>Craniata</taxon>
        <taxon>Vertebrata</taxon>
        <taxon>Euteleostomi</taxon>
        <taxon>Mammalia</taxon>
        <taxon>Eutheria</taxon>
        <taxon>Euarchontoglires</taxon>
        <taxon>Primates</taxon>
        <taxon>Haplorrhini</taxon>
        <taxon>Platyrrhini</taxon>
        <taxon>Aotidae</taxon>
        <taxon>Aotus</taxon>
    </lineage>
</organism>
<dbReference type="PRINTS" id="PR00003">
    <property type="entry name" value="4DISULPHCORE"/>
</dbReference>
<accession>A0A2K5F8R1</accession>
<dbReference type="CTD" id="10406"/>
<dbReference type="GO" id="GO:0004867">
    <property type="term" value="F:serine-type endopeptidase inhibitor activity"/>
    <property type="evidence" value="ECO:0007669"/>
    <property type="project" value="UniProtKB-KW"/>
</dbReference>
<keyword evidence="6" id="KW-0722">Serine protease inhibitor</keyword>
<dbReference type="RefSeq" id="XP_012322720.1">
    <property type="nucleotide sequence ID" value="XM_012467297.1"/>
</dbReference>
<dbReference type="PANTHER" id="PTHR19441">
    <property type="entry name" value="WHEY ACDIC PROTEIN WAP"/>
    <property type="match status" value="1"/>
</dbReference>
<keyword evidence="3" id="KW-0646">Protease inhibitor</keyword>
<dbReference type="Pfam" id="PF00095">
    <property type="entry name" value="WAP"/>
    <property type="match status" value="2"/>
</dbReference>
<dbReference type="GO" id="GO:0005615">
    <property type="term" value="C:extracellular space"/>
    <property type="evidence" value="ECO:0007669"/>
    <property type="project" value="TreeGrafter"/>
</dbReference>
<evidence type="ECO:0000256" key="10">
    <source>
        <dbReference type="ARBA" id="ARBA00043261"/>
    </source>
</evidence>
<evidence type="ECO:0000256" key="8">
    <source>
        <dbReference type="ARBA" id="ARBA00038536"/>
    </source>
</evidence>
<dbReference type="Ensembl" id="ENSANAT00000059951.1">
    <property type="protein sequence ID" value="ENSANAP00000041836.1"/>
    <property type="gene ID" value="ENSANAG00000038197.1"/>
</dbReference>
<evidence type="ECO:0000313" key="13">
    <source>
        <dbReference type="Ensembl" id="ENSANAP00000041837.1"/>
    </source>
</evidence>
<dbReference type="STRING" id="37293.ENSANAP00000041836"/>
<proteinExistence type="predicted"/>
<evidence type="ECO:0000256" key="6">
    <source>
        <dbReference type="ARBA" id="ARBA00022900"/>
    </source>
</evidence>
<dbReference type="GeneID" id="105727459"/>
<evidence type="ECO:0000256" key="9">
    <source>
        <dbReference type="ARBA" id="ARBA00040032"/>
    </source>
</evidence>
<dbReference type="Ensembl" id="ENSANAT00000059952.1">
    <property type="protein sequence ID" value="ENSANAP00000041837.1"/>
    <property type="gene ID" value="ENSANAG00000038197.1"/>
</dbReference>
<comment type="subunit">
    <text evidence="8">Homotrimer; disulfide-linked.</text>
</comment>
<dbReference type="CDD" id="cd00199">
    <property type="entry name" value="WAP"/>
    <property type="match status" value="1"/>
</dbReference>
<evidence type="ECO:0000256" key="3">
    <source>
        <dbReference type="ARBA" id="ARBA00022690"/>
    </source>
</evidence>
<keyword evidence="2" id="KW-0964">Secreted</keyword>
<feature type="domain" description="WAP" evidence="12">
    <location>
        <begin position="73"/>
        <end position="123"/>
    </location>
</feature>
<dbReference type="RefSeq" id="XP_012322719.1">
    <property type="nucleotide sequence ID" value="XM_012467296.1"/>
</dbReference>
<keyword evidence="5" id="KW-0677">Repeat</keyword>
<dbReference type="KEGG" id="anan:105727459"/>
<dbReference type="OMA" id="FCGRSCY"/>
<evidence type="ECO:0000259" key="12">
    <source>
        <dbReference type="PROSITE" id="PS51390"/>
    </source>
</evidence>
<dbReference type="OrthoDB" id="6060011at2759"/>
<dbReference type="PANTHER" id="PTHR19441:SF34">
    <property type="entry name" value="WAP FOUR-DISULFIDE CORE DOMAIN PROTEIN 2"/>
    <property type="match status" value="1"/>
</dbReference>
<dbReference type="SMART" id="SM00217">
    <property type="entry name" value="WAP"/>
    <property type="match status" value="2"/>
</dbReference>
<dbReference type="PROSITE" id="PS51390">
    <property type="entry name" value="WAP"/>
    <property type="match status" value="1"/>
</dbReference>
<sequence>MPASRLGPLAAALLLGLLLFGFTLVPGTGAEKMGVCPELQADQNCTQECVSDNECADNLKCCSAGCATFCALPNDKEGSCPQVNSDFPQLGLCRDQCQVDSQCPGRMKCCRNGCGKVSCVTPNF</sequence>
<reference evidence="13" key="1">
    <citation type="submission" date="2025-05" db="UniProtKB">
        <authorList>
            <consortium name="Ensembl"/>
        </authorList>
    </citation>
    <scope>IDENTIFICATION</scope>
</reference>
<dbReference type="AlphaFoldDB" id="A0A2K5F8R1"/>
<dbReference type="GO" id="GO:0045087">
    <property type="term" value="P:innate immune response"/>
    <property type="evidence" value="ECO:0007669"/>
    <property type="project" value="TreeGrafter"/>
</dbReference>
<feature type="signal peptide" evidence="11">
    <location>
        <begin position="1"/>
        <end position="30"/>
    </location>
</feature>
<dbReference type="SUPFAM" id="SSF57256">
    <property type="entry name" value="Elafin-like"/>
    <property type="match status" value="2"/>
</dbReference>
<protein>
    <recommendedName>
        <fullName evidence="9">WAP four-disulfide core domain protein 2</fullName>
    </recommendedName>
</protein>
<dbReference type="FunFam" id="4.10.75.10:FF:000001">
    <property type="entry name" value="Anosmin 1"/>
    <property type="match status" value="2"/>
</dbReference>
<dbReference type="InterPro" id="IPR036645">
    <property type="entry name" value="Elafin-like_sf"/>
</dbReference>
<keyword evidence="14" id="KW-1185">Reference proteome</keyword>
<dbReference type="Gene3D" id="4.10.75.10">
    <property type="entry name" value="Elafin-like"/>
    <property type="match status" value="2"/>
</dbReference>
<name>A0A2K5F8R1_AOTNA</name>
<dbReference type="Proteomes" id="UP000233020">
    <property type="component" value="Unplaced"/>
</dbReference>
<dbReference type="GO" id="GO:0019828">
    <property type="term" value="F:aspartic-type endopeptidase inhibitor activity"/>
    <property type="evidence" value="ECO:0007669"/>
    <property type="project" value="UniProtKB-KW"/>
</dbReference>
<comment type="subcellular location">
    <subcellularLocation>
        <location evidence="1">Secreted</location>
    </subcellularLocation>
</comment>
<dbReference type="GeneTree" id="ENSGT00730000111410"/>
<feature type="chain" id="PRO_5014561376" description="WAP four-disulfide core domain protein 2" evidence="11">
    <location>
        <begin position="31"/>
        <end position="124"/>
    </location>
</feature>
<evidence type="ECO:0000256" key="4">
    <source>
        <dbReference type="ARBA" id="ARBA00022729"/>
    </source>
</evidence>
<evidence type="ECO:0000313" key="14">
    <source>
        <dbReference type="Proteomes" id="UP000233020"/>
    </source>
</evidence>
<keyword evidence="10" id="KW-0062">Aspartic protease inhibitor</keyword>
<evidence type="ECO:0000256" key="11">
    <source>
        <dbReference type="SAM" id="SignalP"/>
    </source>
</evidence>
<dbReference type="GO" id="GO:0019731">
    <property type="term" value="P:antibacterial humoral response"/>
    <property type="evidence" value="ECO:0007669"/>
    <property type="project" value="TreeGrafter"/>
</dbReference>
<evidence type="ECO:0000256" key="5">
    <source>
        <dbReference type="ARBA" id="ARBA00022737"/>
    </source>
</evidence>
<keyword evidence="4 11" id="KW-0732">Signal</keyword>
<evidence type="ECO:0000256" key="7">
    <source>
        <dbReference type="ARBA" id="ARBA00023157"/>
    </source>
</evidence>
<keyword evidence="7" id="KW-1015">Disulfide bond</keyword>
<evidence type="ECO:0000256" key="2">
    <source>
        <dbReference type="ARBA" id="ARBA00022525"/>
    </source>
</evidence>